<dbReference type="AlphaFoldDB" id="A0A934TRQ1"/>
<evidence type="ECO:0000313" key="4">
    <source>
        <dbReference type="Proteomes" id="UP000630528"/>
    </source>
</evidence>
<dbReference type="Proteomes" id="UP000630528">
    <property type="component" value="Unassembled WGS sequence"/>
</dbReference>
<proteinExistence type="predicted"/>
<reference evidence="3" key="2">
    <citation type="submission" date="2021-01" db="EMBL/GenBank/DDBJ databases">
        <authorList>
            <person name="Kang M."/>
        </authorList>
    </citation>
    <scope>NUCLEOTIDE SEQUENCE</scope>
    <source>
        <strain evidence="3">KACC 17527</strain>
    </source>
</reference>
<organism evidence="3 4">
    <name type="scientific">Ramlibacter ginsenosidimutans</name>
    <dbReference type="NCBI Taxonomy" id="502333"/>
    <lineage>
        <taxon>Bacteria</taxon>
        <taxon>Pseudomonadati</taxon>
        <taxon>Pseudomonadota</taxon>
        <taxon>Betaproteobacteria</taxon>
        <taxon>Burkholderiales</taxon>
        <taxon>Comamonadaceae</taxon>
        <taxon>Ramlibacter</taxon>
    </lineage>
</organism>
<gene>
    <name evidence="3" type="ORF">JJB11_08035</name>
</gene>
<evidence type="ECO:0000313" key="3">
    <source>
        <dbReference type="EMBL" id="MBK6006043.1"/>
    </source>
</evidence>
<dbReference type="GO" id="GO:0008270">
    <property type="term" value="F:zinc ion binding"/>
    <property type="evidence" value="ECO:0007669"/>
    <property type="project" value="InterPro"/>
</dbReference>
<dbReference type="Gene3D" id="3.60.15.10">
    <property type="entry name" value="Ribonuclease Z/Hydroxyacylglutathione hydrolase-like"/>
    <property type="match status" value="1"/>
</dbReference>
<dbReference type="EMBL" id="JAEPWM010000002">
    <property type="protein sequence ID" value="MBK6006043.1"/>
    <property type="molecule type" value="Genomic_DNA"/>
</dbReference>
<dbReference type="GO" id="GO:0070290">
    <property type="term" value="F:N-acylphosphatidylethanolamine-specific phospholipase D activity"/>
    <property type="evidence" value="ECO:0007669"/>
    <property type="project" value="InterPro"/>
</dbReference>
<dbReference type="PANTHER" id="PTHR15032:SF4">
    <property type="entry name" value="N-ACYL-PHOSPHATIDYLETHANOLAMINE-HYDROLYZING PHOSPHOLIPASE D"/>
    <property type="match status" value="1"/>
</dbReference>
<sequence>MARDRGGRLVALRRALATCALLAGAWAAHAQDAAPPHHDAHGFFNPTGAAAARPLSDIVRWKLDAWRDGLPPPPQAPTPVVEPALALLRANTAPIRTVGAQAAHVAVPSATWIGHATVLVQCGGLNVLTDPVFSERASPVPFAGPVRAQPPGISMADLPAIDVVVISHNHYDHLDLNSVRELNARSHGHTLFLVPLGLKAWFARQGITNVIELDWWDRHRVAGVEFELVPVQHWSARGLDDRNQTLWGGWAVFAPDLRWYFSGDTGYSRLFTQTRERLASHLRDGYLFDVALLAIGAYEPRWFMSAQHMNPAEAVQAHKDLAARRSIGIHWGTFALTDEALDQPPRDLAAARAQQGVPEQDFFVLPIGGTWWPAGPPAAAKQ</sequence>
<reference evidence="3" key="1">
    <citation type="journal article" date="2012" name="J. Microbiol. Biotechnol.">
        <title>Ramlibacter ginsenosidimutans sp. nov., with ginsenoside-converting activity.</title>
        <authorList>
            <person name="Wang L."/>
            <person name="An D.S."/>
            <person name="Kim S.G."/>
            <person name="Jin F.X."/>
            <person name="Kim S.C."/>
            <person name="Lee S.T."/>
            <person name="Im W.T."/>
        </authorList>
    </citation>
    <scope>NUCLEOTIDE SEQUENCE</scope>
    <source>
        <strain evidence="3">KACC 17527</strain>
    </source>
</reference>
<evidence type="ECO:0000256" key="1">
    <source>
        <dbReference type="SAM" id="SignalP"/>
    </source>
</evidence>
<name>A0A934TRQ1_9BURK</name>
<dbReference type="InterPro" id="IPR036866">
    <property type="entry name" value="RibonucZ/Hydroxyglut_hydro"/>
</dbReference>
<dbReference type="SUPFAM" id="SSF56281">
    <property type="entry name" value="Metallo-hydrolase/oxidoreductase"/>
    <property type="match status" value="1"/>
</dbReference>
<feature type="signal peptide" evidence="1">
    <location>
        <begin position="1"/>
        <end position="30"/>
    </location>
</feature>
<dbReference type="PANTHER" id="PTHR15032">
    <property type="entry name" value="N-ACYL-PHOSPHATIDYLETHANOLAMINE-HYDROLYZING PHOSPHOLIPASE D"/>
    <property type="match status" value="1"/>
</dbReference>
<dbReference type="InterPro" id="IPR024884">
    <property type="entry name" value="NAPE-PLD"/>
</dbReference>
<accession>A0A934TRQ1</accession>
<keyword evidence="4" id="KW-1185">Reference proteome</keyword>
<keyword evidence="1" id="KW-0732">Signal</keyword>
<dbReference type="GO" id="GO:0005737">
    <property type="term" value="C:cytoplasm"/>
    <property type="evidence" value="ECO:0007669"/>
    <property type="project" value="TreeGrafter"/>
</dbReference>
<dbReference type="PIRSF" id="PIRSF038896">
    <property type="entry name" value="NAPE-PLD"/>
    <property type="match status" value="1"/>
</dbReference>
<dbReference type="InterPro" id="IPR001279">
    <property type="entry name" value="Metallo-B-lactamas"/>
</dbReference>
<comment type="caution">
    <text evidence="3">The sequence shown here is derived from an EMBL/GenBank/DDBJ whole genome shotgun (WGS) entry which is preliminary data.</text>
</comment>
<feature type="chain" id="PRO_5037573720" evidence="1">
    <location>
        <begin position="31"/>
        <end position="382"/>
    </location>
</feature>
<dbReference type="Pfam" id="PF12706">
    <property type="entry name" value="Lactamase_B_2"/>
    <property type="match status" value="1"/>
</dbReference>
<evidence type="ECO:0000259" key="2">
    <source>
        <dbReference type="Pfam" id="PF12706"/>
    </source>
</evidence>
<feature type="domain" description="Metallo-beta-lactamase" evidence="2">
    <location>
        <begin position="126"/>
        <end position="331"/>
    </location>
</feature>
<protein>
    <submittedName>
        <fullName evidence="3">MBL fold metallo-hydrolase</fullName>
    </submittedName>
</protein>